<dbReference type="SUPFAM" id="SSF54593">
    <property type="entry name" value="Glyoxalase/Bleomycin resistance protein/Dihydroxybiphenyl dioxygenase"/>
    <property type="match status" value="1"/>
</dbReference>
<evidence type="ECO:0000313" key="2">
    <source>
        <dbReference type="EMBL" id="SRX79752.1"/>
    </source>
</evidence>
<keyword evidence="2" id="KW-0560">Oxidoreductase</keyword>
<evidence type="ECO:0000259" key="1">
    <source>
        <dbReference type="PROSITE" id="PS51819"/>
    </source>
</evidence>
<dbReference type="Proteomes" id="UP000252008">
    <property type="component" value="Unassembled WGS sequence"/>
</dbReference>
<dbReference type="STRING" id="39692.BST38_05760"/>
<protein>
    <submittedName>
        <fullName evidence="2">Glyoxalase/bleomycin resistance protein/dioxygenase [Modestobacter marinus]</fullName>
    </submittedName>
</protein>
<dbReference type="AlphaFoldDB" id="A0A375YF76"/>
<sequence>MSITHVLAVVHVTDIARSRRWYAALFGRPEDNNPMPSLVEWQVLPGAWVQIFHDPDRAGTDECNLAVHDLEEHLAELRARGVEPGDIVEANKGVRLSRFPDPDGNIISLIGGFRVEY</sequence>
<keyword evidence="2" id="KW-0223">Dioxygenase</keyword>
<dbReference type="InterPro" id="IPR029068">
    <property type="entry name" value="Glyas_Bleomycin-R_OHBP_Dase"/>
</dbReference>
<organism evidence="2 3">
    <name type="scientific">Mycolicibacterium parafortuitum</name>
    <name type="common">Mycobacterium parafortuitum</name>
    <dbReference type="NCBI Taxonomy" id="39692"/>
    <lineage>
        <taxon>Bacteria</taxon>
        <taxon>Bacillati</taxon>
        <taxon>Actinomycetota</taxon>
        <taxon>Actinomycetes</taxon>
        <taxon>Mycobacteriales</taxon>
        <taxon>Mycobacteriaceae</taxon>
        <taxon>Mycolicibacterium</taxon>
    </lineage>
</organism>
<feature type="domain" description="VOC" evidence="1">
    <location>
        <begin position="2"/>
        <end position="112"/>
    </location>
</feature>
<evidence type="ECO:0000313" key="3">
    <source>
        <dbReference type="Proteomes" id="UP000252008"/>
    </source>
</evidence>
<proteinExistence type="predicted"/>
<dbReference type="Gene3D" id="3.10.180.10">
    <property type="entry name" value="2,3-Dihydroxybiphenyl 1,2-Dioxygenase, domain 1"/>
    <property type="match status" value="1"/>
</dbReference>
<gene>
    <name evidence="2" type="ORF">MPP7335_01490</name>
</gene>
<dbReference type="GO" id="GO:0051213">
    <property type="term" value="F:dioxygenase activity"/>
    <property type="evidence" value="ECO:0007669"/>
    <property type="project" value="UniProtKB-KW"/>
</dbReference>
<accession>A0A375YF76</accession>
<name>A0A375YF76_MYCPF</name>
<dbReference type="RefSeq" id="WP_083142289.1">
    <property type="nucleotide sequence ID" value="NZ_MVID01000003.1"/>
</dbReference>
<dbReference type="CDD" id="cd06587">
    <property type="entry name" value="VOC"/>
    <property type="match status" value="1"/>
</dbReference>
<dbReference type="PROSITE" id="PS51819">
    <property type="entry name" value="VOC"/>
    <property type="match status" value="1"/>
</dbReference>
<dbReference type="EMBL" id="UEGS01000001">
    <property type="protein sequence ID" value="SRX79752.1"/>
    <property type="molecule type" value="Genomic_DNA"/>
</dbReference>
<keyword evidence="3" id="KW-1185">Reference proteome</keyword>
<reference evidence="2 3" key="1">
    <citation type="submission" date="2018-05" db="EMBL/GenBank/DDBJ databases">
        <authorList>
            <consortium name="IHU Genomes"/>
        </authorList>
    </citation>
    <scope>NUCLEOTIDE SEQUENCE [LARGE SCALE GENOMIC DNA]</scope>
    <source>
        <strain evidence="2 3">P7335</strain>
    </source>
</reference>
<dbReference type="InterPro" id="IPR037523">
    <property type="entry name" value="VOC_core"/>
</dbReference>